<keyword evidence="3" id="KW-0813">Transport</keyword>
<keyword evidence="5 8" id="KW-0812">Transmembrane</keyword>
<evidence type="ECO:0000256" key="7">
    <source>
        <dbReference type="ARBA" id="ARBA00023136"/>
    </source>
</evidence>
<dbReference type="AlphaFoldDB" id="G5ICU3"/>
<dbReference type="EMBL" id="ADLN01000012">
    <property type="protein sequence ID" value="EHI60714.1"/>
    <property type="molecule type" value="Genomic_DNA"/>
</dbReference>
<comment type="similarity">
    <text evidence="2">Belongs to the CPA3 antiporters (TC 2.A.63) subunit E family.</text>
</comment>
<evidence type="ECO:0000256" key="1">
    <source>
        <dbReference type="ARBA" id="ARBA00004651"/>
    </source>
</evidence>
<evidence type="ECO:0008006" key="11">
    <source>
        <dbReference type="Google" id="ProtNLM"/>
    </source>
</evidence>
<evidence type="ECO:0000313" key="9">
    <source>
        <dbReference type="EMBL" id="EHI60714.1"/>
    </source>
</evidence>
<dbReference type="RefSeq" id="WP_006779263.1">
    <property type="nucleotide sequence ID" value="NZ_CP040506.1"/>
</dbReference>
<evidence type="ECO:0000256" key="5">
    <source>
        <dbReference type="ARBA" id="ARBA00022692"/>
    </source>
</evidence>
<dbReference type="Pfam" id="PF01899">
    <property type="entry name" value="MNHE"/>
    <property type="match status" value="1"/>
</dbReference>
<evidence type="ECO:0000256" key="6">
    <source>
        <dbReference type="ARBA" id="ARBA00022989"/>
    </source>
</evidence>
<organism evidence="9 10">
    <name type="scientific">Hungatella hathewayi WAL-18680</name>
    <dbReference type="NCBI Taxonomy" id="742737"/>
    <lineage>
        <taxon>Bacteria</taxon>
        <taxon>Bacillati</taxon>
        <taxon>Bacillota</taxon>
        <taxon>Clostridia</taxon>
        <taxon>Lachnospirales</taxon>
        <taxon>Lachnospiraceae</taxon>
        <taxon>Hungatella</taxon>
    </lineage>
</organism>
<keyword evidence="10" id="KW-1185">Reference proteome</keyword>
<dbReference type="GO" id="GO:0005886">
    <property type="term" value="C:plasma membrane"/>
    <property type="evidence" value="ECO:0007669"/>
    <property type="project" value="UniProtKB-SubCell"/>
</dbReference>
<feature type="transmembrane region" description="Helical" evidence="8">
    <location>
        <begin position="6"/>
        <end position="36"/>
    </location>
</feature>
<protein>
    <recommendedName>
        <fullName evidence="11">Sodium:proton antiporter</fullName>
    </recommendedName>
</protein>
<proteinExistence type="inferred from homology"/>
<keyword evidence="4" id="KW-1003">Cell membrane</keyword>
<accession>G5ICU3</accession>
<dbReference type="InterPro" id="IPR002758">
    <property type="entry name" value="Cation_antiport_E"/>
</dbReference>
<comment type="subcellular location">
    <subcellularLocation>
        <location evidence="1">Cell membrane</location>
        <topology evidence="1">Multi-pass membrane protein</topology>
    </subcellularLocation>
</comment>
<reference evidence="9 10" key="1">
    <citation type="submission" date="2011-08" db="EMBL/GenBank/DDBJ databases">
        <title>The Genome Sequence of Clostridium hathewayi WAL-18680.</title>
        <authorList>
            <consortium name="The Broad Institute Genome Sequencing Platform"/>
            <person name="Earl A."/>
            <person name="Ward D."/>
            <person name="Feldgarden M."/>
            <person name="Gevers D."/>
            <person name="Finegold S.M."/>
            <person name="Summanen P.H."/>
            <person name="Molitoris D.R."/>
            <person name="Song M."/>
            <person name="Daigneault M."/>
            <person name="Allen-Vercoe E."/>
            <person name="Young S.K."/>
            <person name="Zeng Q."/>
            <person name="Gargeya S."/>
            <person name="Fitzgerald M."/>
            <person name="Haas B."/>
            <person name="Abouelleil A."/>
            <person name="Alvarado L."/>
            <person name="Arachchi H.M."/>
            <person name="Berlin A."/>
            <person name="Brown A."/>
            <person name="Chapman S.B."/>
            <person name="Chen Z."/>
            <person name="Dunbar C."/>
            <person name="Freedman E."/>
            <person name="Gearin G."/>
            <person name="Gellesch M."/>
            <person name="Goldberg J."/>
            <person name="Griggs A."/>
            <person name="Gujja S."/>
            <person name="Heiman D."/>
            <person name="Howarth C."/>
            <person name="Larson L."/>
            <person name="Lui A."/>
            <person name="MacDonald P.J.P."/>
            <person name="Montmayeur A."/>
            <person name="Murphy C."/>
            <person name="Neiman D."/>
            <person name="Pearson M."/>
            <person name="Priest M."/>
            <person name="Roberts A."/>
            <person name="Saif S."/>
            <person name="Shea T."/>
            <person name="Shenoy N."/>
            <person name="Sisk P."/>
            <person name="Stolte C."/>
            <person name="Sykes S."/>
            <person name="Wortman J."/>
            <person name="Nusbaum C."/>
            <person name="Birren B."/>
        </authorList>
    </citation>
    <scope>NUCLEOTIDE SEQUENCE [LARGE SCALE GENOMIC DNA]</scope>
    <source>
        <strain evidence="9 10">WAL-18680</strain>
    </source>
</reference>
<keyword evidence="7 8" id="KW-0472">Membrane</keyword>
<evidence type="ECO:0000256" key="3">
    <source>
        <dbReference type="ARBA" id="ARBA00022449"/>
    </source>
</evidence>
<dbReference type="GO" id="GO:0008324">
    <property type="term" value="F:monoatomic cation transmembrane transporter activity"/>
    <property type="evidence" value="ECO:0007669"/>
    <property type="project" value="InterPro"/>
</dbReference>
<evidence type="ECO:0000256" key="8">
    <source>
        <dbReference type="SAM" id="Phobius"/>
    </source>
</evidence>
<dbReference type="PIRSF" id="PIRSF019239">
    <property type="entry name" value="MrpE"/>
    <property type="match status" value="1"/>
</dbReference>
<dbReference type="PANTHER" id="PTHR34584:SF1">
    <property type="entry name" value="NA(+)_H(+) ANTIPORTER SUBUNIT E1"/>
    <property type="match status" value="1"/>
</dbReference>
<dbReference type="Proteomes" id="UP000005384">
    <property type="component" value="Unassembled WGS sequence"/>
</dbReference>
<keyword evidence="6 8" id="KW-1133">Transmembrane helix</keyword>
<feature type="transmembrane region" description="Helical" evidence="8">
    <location>
        <begin position="48"/>
        <end position="64"/>
    </location>
</feature>
<gene>
    <name evidence="9" type="ORF">HMPREF9473_01278</name>
</gene>
<evidence type="ECO:0000313" key="10">
    <source>
        <dbReference type="Proteomes" id="UP000005384"/>
    </source>
</evidence>
<dbReference type="HOGENOM" id="CLU_086615_2_0_9"/>
<dbReference type="PANTHER" id="PTHR34584">
    <property type="entry name" value="NA(+)/H(+) ANTIPORTER SUBUNIT E1"/>
    <property type="match status" value="1"/>
</dbReference>
<evidence type="ECO:0000256" key="4">
    <source>
        <dbReference type="ARBA" id="ARBA00022475"/>
    </source>
</evidence>
<name>G5ICU3_9FIRM</name>
<dbReference type="PATRIC" id="fig|742737.3.peg.1287"/>
<dbReference type="GO" id="GO:0015297">
    <property type="term" value="F:antiporter activity"/>
    <property type="evidence" value="ECO:0007669"/>
    <property type="project" value="UniProtKB-KW"/>
</dbReference>
<sequence length="158" mass="17781">MYLLFFLVWVILNGKITLEICLFGLAISTCLFAFICKFMDYSIRKERLLFQLAPLFIRYFWLLVTEIVKANLCVLKLILSPRLQPEPCLVHFTTDLTSGLSKVMLANSITLTPGTITVSVEGNEFLVHCLDEELAAGIEESVFIPILKEMEAKGGITS</sequence>
<keyword evidence="3" id="KW-0050">Antiport</keyword>
<comment type="caution">
    <text evidence="9">The sequence shown here is derived from an EMBL/GenBank/DDBJ whole genome shotgun (WGS) entry which is preliminary data.</text>
</comment>
<evidence type="ECO:0000256" key="2">
    <source>
        <dbReference type="ARBA" id="ARBA00006228"/>
    </source>
</evidence>
<dbReference type="OrthoDB" id="9800498at2"/>